<dbReference type="Pfam" id="PF02665">
    <property type="entry name" value="Nitrate_red_gam"/>
    <property type="match status" value="1"/>
</dbReference>
<dbReference type="InterPro" id="IPR017896">
    <property type="entry name" value="4Fe4S_Fe-S-bd"/>
</dbReference>
<keyword evidence="8" id="KW-0408">Iron</keyword>
<protein>
    <submittedName>
        <fullName evidence="13">Heterodisulfide reductase</fullName>
    </submittedName>
</protein>
<keyword evidence="3" id="KW-0004">4Fe-4S</keyword>
<dbReference type="GO" id="GO:0016491">
    <property type="term" value="F:oxidoreductase activity"/>
    <property type="evidence" value="ECO:0007669"/>
    <property type="project" value="UniProtKB-KW"/>
</dbReference>
<feature type="transmembrane region" description="Helical" evidence="11">
    <location>
        <begin position="13"/>
        <end position="33"/>
    </location>
</feature>
<dbReference type="PROSITE" id="PS51379">
    <property type="entry name" value="4FE4S_FER_2"/>
    <property type="match status" value="2"/>
</dbReference>
<reference evidence="14" key="1">
    <citation type="journal article" date="2023" name="Arch. Microbiol.">
        <title>Desulfoferula mesophilus gen. nov. sp. nov., a mesophilic sulfate-reducing bacterium isolated from a brackish lake sediment.</title>
        <authorList>
            <person name="Watanabe T."/>
            <person name="Yabe T."/>
            <person name="Tsuji J.M."/>
            <person name="Fukui M."/>
        </authorList>
    </citation>
    <scope>NUCLEOTIDE SEQUENCE [LARGE SCALE GENOMIC DNA]</scope>
    <source>
        <strain evidence="14">12FAK</strain>
    </source>
</reference>
<keyword evidence="6 11" id="KW-1133">Transmembrane helix</keyword>
<evidence type="ECO:0000256" key="9">
    <source>
        <dbReference type="ARBA" id="ARBA00023014"/>
    </source>
</evidence>
<evidence type="ECO:0000256" key="10">
    <source>
        <dbReference type="ARBA" id="ARBA00023136"/>
    </source>
</evidence>
<dbReference type="EMBL" id="AP028679">
    <property type="protein sequence ID" value="BEQ14149.1"/>
    <property type="molecule type" value="Genomic_DNA"/>
</dbReference>
<evidence type="ECO:0000256" key="3">
    <source>
        <dbReference type="ARBA" id="ARBA00022485"/>
    </source>
</evidence>
<dbReference type="Pfam" id="PF02754">
    <property type="entry name" value="CCG"/>
    <property type="match status" value="2"/>
</dbReference>
<dbReference type="SUPFAM" id="SSF46548">
    <property type="entry name" value="alpha-helical ferredoxin"/>
    <property type="match status" value="1"/>
</dbReference>
<dbReference type="InterPro" id="IPR051460">
    <property type="entry name" value="HdrC_iron-sulfur_subunit"/>
</dbReference>
<feature type="domain" description="4Fe-4S ferredoxin-type" evidence="12">
    <location>
        <begin position="326"/>
        <end position="356"/>
    </location>
</feature>
<dbReference type="Pfam" id="PF13237">
    <property type="entry name" value="Fer4_10"/>
    <property type="match status" value="1"/>
</dbReference>
<evidence type="ECO:0000256" key="7">
    <source>
        <dbReference type="ARBA" id="ARBA00023002"/>
    </source>
</evidence>
<dbReference type="InterPro" id="IPR009051">
    <property type="entry name" value="Helical_ferredxn"/>
</dbReference>
<keyword evidence="4 11" id="KW-0812">Transmembrane</keyword>
<keyword evidence="10 11" id="KW-0472">Membrane</keyword>
<dbReference type="KEGG" id="dmp:FAK_12150"/>
<evidence type="ECO:0000256" key="5">
    <source>
        <dbReference type="ARBA" id="ARBA00022723"/>
    </source>
</evidence>
<proteinExistence type="predicted"/>
<evidence type="ECO:0000256" key="8">
    <source>
        <dbReference type="ARBA" id="ARBA00023004"/>
    </source>
</evidence>
<evidence type="ECO:0000313" key="13">
    <source>
        <dbReference type="EMBL" id="BEQ14149.1"/>
    </source>
</evidence>
<dbReference type="PANTHER" id="PTHR43255:SF1">
    <property type="entry name" value="IRON-SULFUR-BINDING OXIDOREDUCTASE FADF-RELATED"/>
    <property type="match status" value="1"/>
</dbReference>
<dbReference type="PANTHER" id="PTHR43255">
    <property type="entry name" value="IRON-SULFUR-BINDING OXIDOREDUCTASE FADF-RELATED-RELATED"/>
    <property type="match status" value="1"/>
</dbReference>
<dbReference type="AlphaFoldDB" id="A0AAU9EHV6"/>
<dbReference type="InterPro" id="IPR017900">
    <property type="entry name" value="4Fe4S_Fe_S_CS"/>
</dbReference>
<evidence type="ECO:0000256" key="11">
    <source>
        <dbReference type="SAM" id="Phobius"/>
    </source>
</evidence>
<keyword evidence="14" id="KW-1185">Reference proteome</keyword>
<keyword evidence="7" id="KW-0560">Oxidoreductase</keyword>
<dbReference type="InterPro" id="IPR036197">
    <property type="entry name" value="NarG-like_sf"/>
</dbReference>
<dbReference type="InterPro" id="IPR023234">
    <property type="entry name" value="NarG-like_domain"/>
</dbReference>
<comment type="subcellular location">
    <subcellularLocation>
        <location evidence="1">Cell membrane</location>
        <topology evidence="1">Multi-pass membrane protein</topology>
    </subcellularLocation>
</comment>
<evidence type="ECO:0000313" key="14">
    <source>
        <dbReference type="Proteomes" id="UP001366166"/>
    </source>
</evidence>
<dbReference type="GO" id="GO:0046872">
    <property type="term" value="F:metal ion binding"/>
    <property type="evidence" value="ECO:0007669"/>
    <property type="project" value="UniProtKB-KW"/>
</dbReference>
<dbReference type="Gene3D" id="1.20.950.20">
    <property type="entry name" value="Transmembrane di-heme cytochromes, Chain C"/>
    <property type="match status" value="1"/>
</dbReference>
<sequence length="670" mass="73971">MEPLRAPFWGVEWAWLFYVLAALALAVLALGLWEKISLWAQGRRAVPTAHHKHPMGAVLVDVFLGRRIWRGGITAGAMHLMLLWGFLGLFLGTCLVAVDHYLVSFLHGRVYLWFSAGLEACGLMVVLGLVLALARRWLLPVPRLERRADDALLPLWLLAVACGGFMVEAARLAATRPPWEAWSFVGYALSGLFPGPEAARSAFPWLWWSHALISLGFIAWLPWSKLVHAIAAPASLYLQGQPLAVLAVAAEEEELAALGLRHLIHLDACTRCGRCVEVCPAAQAGEPFSPRELLRRARRQARLKYSPIYRLPWLRARRQALLERDRAADWEVAWYCTTCRACLEVCPVQAAPIEMIRKLRAGLVEQGSAVPPQLMEIMEKLYRYGNPWVAKKGAKAGWAQDRDIPDLSKSGPEVDWLYFVGCTTAIDTRAQGIARALSDVLARCGVSFGTLGKKEPCCGDIARRLGEQGLMEEQIEATQALLNKHELTNLVCTSPHCLDTIKKVHPLFTEEGLPLRVLHYSQLLHQLSKLGKLIFDRPLPVKVTYHDPCYLARHNRVVDEPRELLRAIPGLELVEMADHGYNSLCCGGGGGRMWHEIPGQANLAVHRLEQAAATGAELVVTACPLCLIMLEDARKTGGFEDKFAIIDLSELAAKALGLDAATDGEAEASA</sequence>
<feature type="transmembrane region" description="Helical" evidence="11">
    <location>
        <begin position="110"/>
        <end position="134"/>
    </location>
</feature>
<dbReference type="InterPro" id="IPR004017">
    <property type="entry name" value="Cys_rich_dom"/>
</dbReference>
<dbReference type="SUPFAM" id="SSF103501">
    <property type="entry name" value="Respiratory nitrate reductase 1 gamma chain"/>
    <property type="match status" value="1"/>
</dbReference>
<keyword evidence="2" id="KW-1003">Cell membrane</keyword>
<feature type="domain" description="4Fe-4S ferredoxin-type" evidence="12">
    <location>
        <begin position="260"/>
        <end position="290"/>
    </location>
</feature>
<gene>
    <name evidence="13" type="ORF">FAK_12150</name>
</gene>
<dbReference type="RefSeq" id="WP_338605875.1">
    <property type="nucleotide sequence ID" value="NZ_AP028679.1"/>
</dbReference>
<dbReference type="Proteomes" id="UP001366166">
    <property type="component" value="Chromosome"/>
</dbReference>
<feature type="transmembrane region" description="Helical" evidence="11">
    <location>
        <begin position="155"/>
        <end position="174"/>
    </location>
</feature>
<evidence type="ECO:0000256" key="6">
    <source>
        <dbReference type="ARBA" id="ARBA00022989"/>
    </source>
</evidence>
<dbReference type="Gene3D" id="1.10.1060.10">
    <property type="entry name" value="Alpha-helical ferredoxin"/>
    <property type="match status" value="1"/>
</dbReference>
<name>A0AAU9EHV6_9BACT</name>
<dbReference type="PROSITE" id="PS00198">
    <property type="entry name" value="4FE4S_FER_1"/>
    <property type="match status" value="2"/>
</dbReference>
<dbReference type="GO" id="GO:0051539">
    <property type="term" value="F:4 iron, 4 sulfur cluster binding"/>
    <property type="evidence" value="ECO:0007669"/>
    <property type="project" value="UniProtKB-KW"/>
</dbReference>
<accession>A0AAU9EHV6</accession>
<evidence type="ECO:0000256" key="1">
    <source>
        <dbReference type="ARBA" id="ARBA00004651"/>
    </source>
</evidence>
<evidence type="ECO:0000259" key="12">
    <source>
        <dbReference type="PROSITE" id="PS51379"/>
    </source>
</evidence>
<dbReference type="GO" id="GO:0005886">
    <property type="term" value="C:plasma membrane"/>
    <property type="evidence" value="ECO:0007669"/>
    <property type="project" value="UniProtKB-SubCell"/>
</dbReference>
<organism evidence="13 14">
    <name type="scientific">Desulfoferula mesophila</name>
    <dbReference type="NCBI Taxonomy" id="3058419"/>
    <lineage>
        <taxon>Bacteria</taxon>
        <taxon>Pseudomonadati</taxon>
        <taxon>Thermodesulfobacteriota</taxon>
        <taxon>Desulfarculia</taxon>
        <taxon>Desulfarculales</taxon>
        <taxon>Desulfarculaceae</taxon>
        <taxon>Desulfoferula</taxon>
    </lineage>
</organism>
<feature type="transmembrane region" description="Helical" evidence="11">
    <location>
        <begin position="76"/>
        <end position="98"/>
    </location>
</feature>
<keyword evidence="9" id="KW-0411">Iron-sulfur</keyword>
<keyword evidence="5" id="KW-0479">Metal-binding</keyword>
<evidence type="ECO:0000256" key="4">
    <source>
        <dbReference type="ARBA" id="ARBA00022692"/>
    </source>
</evidence>
<evidence type="ECO:0000256" key="2">
    <source>
        <dbReference type="ARBA" id="ARBA00022475"/>
    </source>
</evidence>